<evidence type="ECO:0000256" key="1">
    <source>
        <dbReference type="ARBA" id="ARBA00004141"/>
    </source>
</evidence>
<dbReference type="InterPro" id="IPR003593">
    <property type="entry name" value="AAA+_ATPase"/>
</dbReference>
<dbReference type="SMART" id="SM00382">
    <property type="entry name" value="AAA"/>
    <property type="match status" value="1"/>
</dbReference>
<evidence type="ECO:0000256" key="7">
    <source>
        <dbReference type="ARBA" id="ARBA00022989"/>
    </source>
</evidence>
<dbReference type="GO" id="GO:0005886">
    <property type="term" value="C:plasma membrane"/>
    <property type="evidence" value="ECO:0007669"/>
    <property type="project" value="TreeGrafter"/>
</dbReference>
<dbReference type="EMBL" id="NEDP02001154">
    <property type="protein sequence ID" value="OWF54185.1"/>
    <property type="molecule type" value="Genomic_DNA"/>
</dbReference>
<dbReference type="PANTHER" id="PTHR48041">
    <property type="entry name" value="ABC TRANSPORTER G FAMILY MEMBER 28"/>
    <property type="match status" value="1"/>
</dbReference>
<dbReference type="InterPro" id="IPR050352">
    <property type="entry name" value="ABCG_transporters"/>
</dbReference>
<sequence>MTLSNSDMSSKPGTKTNGGRGLELVFRDVTAHIGPKEVLKDVSGMVKAGQLLAIMGPSGAGKTTLLNTLAGRNPLSSGEITLNGSKINKSLKRKVCYVLQQDVFFPNLTLKETLTFAAMVRLPDSMSRKEKLEKVNEIVDALDLTKCLETIMGDMWTRGLSGGEKKRANIACELITDPLMIYLDEPTSGLDYSTAFSLVQTLKTYARQHNKTVVATIHQPSSFIFYQFDSLLLMSEGESAYYGDIDKVVEFFGSVGMEMSQHYNPADFVLEKLKEDEKTRKRIVDAAYDQRKKNEWPTMLRGSQNGRKIENVPSSVLKDDADKSKRFYDKINIIKRFRSKPKEAANDEEDPGSIHMSLMELDEIDNGAMETVIDKKRKWPTGFLTQYTNLTIRTFRQSKTQIFNRFKVIEAVTMTILVSLIWFQLPRTEATLRDRMGVIFFMSMNYGFTPLFDTVTSFPSERMVINKERASGWYRVSAYYLAKMTSELPLILAQPLVFGTIVYWSVGLNGVSAYFATLGTLFIHSIAGQSIGLFLGIACMDIRRAMTIATVCIMTTMLLGGFYTRHLPFWLSWLKYISFLYYTFHCLMSLEFTDAPPVLCASSTNISVSQFSSCLHQNATTIPSHEVLQFFEIDWPFWQYLLPLFIFIIAFRIAGYFVLRFVQRPH</sequence>
<keyword evidence="3" id="KW-0813">Transport</keyword>
<dbReference type="PANTHER" id="PTHR48041:SF63">
    <property type="entry name" value="EARLY GENE AT 23, ISOFORM C"/>
    <property type="match status" value="1"/>
</dbReference>
<keyword evidence="4 10" id="KW-0812">Transmembrane</keyword>
<feature type="transmembrane region" description="Helical" evidence="10">
    <location>
        <begin position="488"/>
        <end position="506"/>
    </location>
</feature>
<dbReference type="Pfam" id="PF01061">
    <property type="entry name" value="ABC2_membrane"/>
    <property type="match status" value="1"/>
</dbReference>
<reference evidence="12 13" key="1">
    <citation type="journal article" date="2017" name="Nat. Ecol. Evol.">
        <title>Scallop genome provides insights into evolution of bilaterian karyotype and development.</title>
        <authorList>
            <person name="Wang S."/>
            <person name="Zhang J."/>
            <person name="Jiao W."/>
            <person name="Li J."/>
            <person name="Xun X."/>
            <person name="Sun Y."/>
            <person name="Guo X."/>
            <person name="Huan P."/>
            <person name="Dong B."/>
            <person name="Zhang L."/>
            <person name="Hu X."/>
            <person name="Sun X."/>
            <person name="Wang J."/>
            <person name="Zhao C."/>
            <person name="Wang Y."/>
            <person name="Wang D."/>
            <person name="Huang X."/>
            <person name="Wang R."/>
            <person name="Lv J."/>
            <person name="Li Y."/>
            <person name="Zhang Z."/>
            <person name="Liu B."/>
            <person name="Lu W."/>
            <person name="Hui Y."/>
            <person name="Liang J."/>
            <person name="Zhou Z."/>
            <person name="Hou R."/>
            <person name="Li X."/>
            <person name="Liu Y."/>
            <person name="Li H."/>
            <person name="Ning X."/>
            <person name="Lin Y."/>
            <person name="Zhao L."/>
            <person name="Xing Q."/>
            <person name="Dou J."/>
            <person name="Li Y."/>
            <person name="Mao J."/>
            <person name="Guo H."/>
            <person name="Dou H."/>
            <person name="Li T."/>
            <person name="Mu C."/>
            <person name="Jiang W."/>
            <person name="Fu Q."/>
            <person name="Fu X."/>
            <person name="Miao Y."/>
            <person name="Liu J."/>
            <person name="Yu Q."/>
            <person name="Li R."/>
            <person name="Liao H."/>
            <person name="Li X."/>
            <person name="Kong Y."/>
            <person name="Jiang Z."/>
            <person name="Chourrout D."/>
            <person name="Li R."/>
            <person name="Bao Z."/>
        </authorList>
    </citation>
    <scope>NUCLEOTIDE SEQUENCE [LARGE SCALE GENOMIC DNA]</scope>
    <source>
        <strain evidence="12 13">PY_sf001</strain>
    </source>
</reference>
<dbReference type="InterPro" id="IPR017871">
    <property type="entry name" value="ABC_transporter-like_CS"/>
</dbReference>
<evidence type="ECO:0000256" key="9">
    <source>
        <dbReference type="SAM" id="MobiDB-lite"/>
    </source>
</evidence>
<comment type="similarity">
    <text evidence="2">Belongs to the ABC transporter superfamily. ABCG family. Eye pigment precursor importer (TC 3.A.1.204) subfamily.</text>
</comment>
<dbReference type="OrthoDB" id="66620at2759"/>
<evidence type="ECO:0000256" key="10">
    <source>
        <dbReference type="SAM" id="Phobius"/>
    </source>
</evidence>
<evidence type="ECO:0000313" key="13">
    <source>
        <dbReference type="Proteomes" id="UP000242188"/>
    </source>
</evidence>
<organism evidence="12 13">
    <name type="scientific">Mizuhopecten yessoensis</name>
    <name type="common">Japanese scallop</name>
    <name type="synonym">Patinopecten yessoensis</name>
    <dbReference type="NCBI Taxonomy" id="6573"/>
    <lineage>
        <taxon>Eukaryota</taxon>
        <taxon>Metazoa</taxon>
        <taxon>Spiralia</taxon>
        <taxon>Lophotrochozoa</taxon>
        <taxon>Mollusca</taxon>
        <taxon>Bivalvia</taxon>
        <taxon>Autobranchia</taxon>
        <taxon>Pteriomorphia</taxon>
        <taxon>Pectinida</taxon>
        <taxon>Pectinoidea</taxon>
        <taxon>Pectinidae</taxon>
        <taxon>Mizuhopecten</taxon>
    </lineage>
</organism>
<feature type="transmembrane region" description="Helical" evidence="10">
    <location>
        <begin position="637"/>
        <end position="659"/>
    </location>
</feature>
<evidence type="ECO:0000256" key="2">
    <source>
        <dbReference type="ARBA" id="ARBA00005814"/>
    </source>
</evidence>
<evidence type="ECO:0000256" key="5">
    <source>
        <dbReference type="ARBA" id="ARBA00022741"/>
    </source>
</evidence>
<accession>A0A210QZU3</accession>
<keyword evidence="7 10" id="KW-1133">Transmembrane helix</keyword>
<evidence type="ECO:0000256" key="8">
    <source>
        <dbReference type="ARBA" id="ARBA00023136"/>
    </source>
</evidence>
<keyword evidence="5" id="KW-0547">Nucleotide-binding</keyword>
<feature type="domain" description="ABC transporter" evidence="11">
    <location>
        <begin position="24"/>
        <end position="261"/>
    </location>
</feature>
<evidence type="ECO:0000256" key="6">
    <source>
        <dbReference type="ARBA" id="ARBA00022840"/>
    </source>
</evidence>
<dbReference type="GO" id="GO:0140359">
    <property type="term" value="F:ABC-type transporter activity"/>
    <property type="evidence" value="ECO:0007669"/>
    <property type="project" value="InterPro"/>
</dbReference>
<evidence type="ECO:0000259" key="11">
    <source>
        <dbReference type="PROSITE" id="PS50893"/>
    </source>
</evidence>
<keyword evidence="6" id="KW-0067">ATP-binding</keyword>
<feature type="transmembrane region" description="Helical" evidence="10">
    <location>
        <begin position="406"/>
        <end position="425"/>
    </location>
</feature>
<keyword evidence="8 10" id="KW-0472">Membrane</keyword>
<dbReference type="PROSITE" id="PS00211">
    <property type="entry name" value="ABC_TRANSPORTER_1"/>
    <property type="match status" value="1"/>
</dbReference>
<dbReference type="AlphaFoldDB" id="A0A210QZU3"/>
<dbReference type="Pfam" id="PF00005">
    <property type="entry name" value="ABC_tran"/>
    <property type="match status" value="1"/>
</dbReference>
<dbReference type="Gene3D" id="3.40.50.300">
    <property type="entry name" value="P-loop containing nucleotide triphosphate hydrolases"/>
    <property type="match status" value="1"/>
</dbReference>
<proteinExistence type="inferred from homology"/>
<dbReference type="PROSITE" id="PS50893">
    <property type="entry name" value="ABC_TRANSPORTER_2"/>
    <property type="match status" value="1"/>
</dbReference>
<dbReference type="InterPro" id="IPR003439">
    <property type="entry name" value="ABC_transporter-like_ATP-bd"/>
</dbReference>
<comment type="subcellular location">
    <subcellularLocation>
        <location evidence="1">Membrane</location>
        <topology evidence="1">Multi-pass membrane protein</topology>
    </subcellularLocation>
</comment>
<dbReference type="InterPro" id="IPR013525">
    <property type="entry name" value="ABC2_TM"/>
</dbReference>
<dbReference type="GO" id="GO:0005524">
    <property type="term" value="F:ATP binding"/>
    <property type="evidence" value="ECO:0007669"/>
    <property type="project" value="UniProtKB-KW"/>
</dbReference>
<dbReference type="STRING" id="6573.A0A210QZU3"/>
<dbReference type="GO" id="GO:0016887">
    <property type="term" value="F:ATP hydrolysis activity"/>
    <property type="evidence" value="ECO:0007669"/>
    <property type="project" value="InterPro"/>
</dbReference>
<evidence type="ECO:0000313" key="12">
    <source>
        <dbReference type="EMBL" id="OWF54185.1"/>
    </source>
</evidence>
<dbReference type="InterPro" id="IPR027417">
    <property type="entry name" value="P-loop_NTPase"/>
</dbReference>
<feature type="compositionally biased region" description="Polar residues" evidence="9">
    <location>
        <begin position="1"/>
        <end position="15"/>
    </location>
</feature>
<feature type="transmembrane region" description="Helical" evidence="10">
    <location>
        <begin position="545"/>
        <end position="564"/>
    </location>
</feature>
<evidence type="ECO:0000256" key="4">
    <source>
        <dbReference type="ARBA" id="ARBA00022692"/>
    </source>
</evidence>
<feature type="transmembrane region" description="Helical" evidence="10">
    <location>
        <begin position="512"/>
        <end position="538"/>
    </location>
</feature>
<protein>
    <submittedName>
        <fullName evidence="12">ABC transporter G family member 22</fullName>
    </submittedName>
</protein>
<evidence type="ECO:0000256" key="3">
    <source>
        <dbReference type="ARBA" id="ARBA00022448"/>
    </source>
</evidence>
<name>A0A210QZU3_MIZYE</name>
<keyword evidence="13" id="KW-1185">Reference proteome</keyword>
<dbReference type="FunFam" id="3.40.50.300:FF:001276">
    <property type="entry name" value="Uncharacterized protein, isoform A"/>
    <property type="match status" value="1"/>
</dbReference>
<feature type="region of interest" description="Disordered" evidence="9">
    <location>
        <begin position="1"/>
        <end position="20"/>
    </location>
</feature>
<comment type="caution">
    <text evidence="12">The sequence shown here is derived from an EMBL/GenBank/DDBJ whole genome shotgun (WGS) entry which is preliminary data.</text>
</comment>
<gene>
    <name evidence="12" type="ORF">KP79_PYT18929</name>
</gene>
<dbReference type="Proteomes" id="UP000242188">
    <property type="component" value="Unassembled WGS sequence"/>
</dbReference>
<dbReference type="SUPFAM" id="SSF52540">
    <property type="entry name" value="P-loop containing nucleoside triphosphate hydrolases"/>
    <property type="match status" value="1"/>
</dbReference>